<evidence type="ECO:0000313" key="3">
    <source>
        <dbReference type="EMBL" id="PJE73866.1"/>
    </source>
</evidence>
<evidence type="ECO:0000313" key="4">
    <source>
        <dbReference type="Proteomes" id="UP000228700"/>
    </source>
</evidence>
<dbReference type="InterPro" id="IPR011761">
    <property type="entry name" value="ATP-grasp"/>
</dbReference>
<reference evidence="4" key="1">
    <citation type="submission" date="2017-09" db="EMBL/GenBank/DDBJ databases">
        <title>Depth-based differentiation of microbial function through sediment-hosted aquifers and enrichment of novel symbionts in the deep terrestrial subsurface.</title>
        <authorList>
            <person name="Probst A.J."/>
            <person name="Ladd B."/>
            <person name="Jarett J.K."/>
            <person name="Geller-Mcgrath D.E."/>
            <person name="Sieber C.M.K."/>
            <person name="Emerson J.B."/>
            <person name="Anantharaman K."/>
            <person name="Thomas B.C."/>
            <person name="Malmstrom R."/>
            <person name="Stieglmeier M."/>
            <person name="Klingl A."/>
            <person name="Woyke T."/>
            <person name="Ryan C.M."/>
            <person name="Banfield J.F."/>
        </authorList>
    </citation>
    <scope>NUCLEOTIDE SEQUENCE [LARGE SCALE GENOMIC DNA]</scope>
</reference>
<keyword evidence="1" id="KW-0547">Nucleotide-binding</keyword>
<feature type="domain" description="ATP-grasp" evidence="2">
    <location>
        <begin position="242"/>
        <end position="314"/>
    </location>
</feature>
<name>A0A2M8LB63_9BACT</name>
<dbReference type="EMBL" id="PFEQ01000014">
    <property type="protein sequence ID" value="PJE73866.1"/>
    <property type="molecule type" value="Genomic_DNA"/>
</dbReference>
<proteinExistence type="predicted"/>
<protein>
    <recommendedName>
        <fullName evidence="2">ATP-grasp domain-containing protein</fullName>
    </recommendedName>
</protein>
<accession>A0A2M8LB63</accession>
<dbReference type="Proteomes" id="UP000228700">
    <property type="component" value="Unassembled WGS sequence"/>
</dbReference>
<dbReference type="GO" id="GO:0046872">
    <property type="term" value="F:metal ion binding"/>
    <property type="evidence" value="ECO:0007669"/>
    <property type="project" value="InterPro"/>
</dbReference>
<dbReference type="SUPFAM" id="SSF56059">
    <property type="entry name" value="Glutathione synthetase ATP-binding domain-like"/>
    <property type="match status" value="1"/>
</dbReference>
<evidence type="ECO:0000259" key="2">
    <source>
        <dbReference type="PROSITE" id="PS50975"/>
    </source>
</evidence>
<dbReference type="GO" id="GO:0005524">
    <property type="term" value="F:ATP binding"/>
    <property type="evidence" value="ECO:0007669"/>
    <property type="project" value="UniProtKB-UniRule"/>
</dbReference>
<comment type="caution">
    <text evidence="3">The sequence shown here is derived from an EMBL/GenBank/DDBJ whole genome shotgun (WGS) entry which is preliminary data.</text>
</comment>
<gene>
    <name evidence="3" type="ORF">COV01_03430</name>
</gene>
<dbReference type="PROSITE" id="PS50975">
    <property type="entry name" value="ATP_GRASP"/>
    <property type="match status" value="1"/>
</dbReference>
<organism evidence="3 4">
    <name type="scientific">Candidatus Taylorbacteria bacterium CG10_big_fil_rev_8_21_14_0_10_41_48</name>
    <dbReference type="NCBI Taxonomy" id="1975024"/>
    <lineage>
        <taxon>Bacteria</taxon>
        <taxon>Candidatus Tayloriibacteriota</taxon>
    </lineage>
</organism>
<keyword evidence="1" id="KW-0067">ATP-binding</keyword>
<sequence>MNTNAKKPIVYVSRDIERALGKKPTDDYFIVTNKTKYSDSISNLYPKNVILVDAGTLLDTYELLERPDVAEIIQKHDAEILVFQNTSRIERLVKEKGWTLLNPSAKTSKTIEEKISQVSWLGKLAHYLPPHKITTIEKISFNGERFILQFNHSHTGEGTFVIENEEHLSNLREKFPKRECRTVSYIDGSVYTVNTVVADNILVGNVSFQITGISPFTDLPLSTIGNDWKMPYIALKKSQGAEIEKIAREIGERLKSYDWLGLFGIDIIIEKTTGNIFLLEINARQPASTTFESQLQKKKGDGLTIFDAHIRAIRNETIDTKLQVIRDGAQIIQRITKDRNKNTLNINKEKLSKIGCETITYDNVENNKDLVRITSPHGIMSTPNTLNEYGEIIASSLS</sequence>
<dbReference type="AlphaFoldDB" id="A0A2M8LB63"/>
<evidence type="ECO:0000256" key="1">
    <source>
        <dbReference type="PROSITE-ProRule" id="PRU00409"/>
    </source>
</evidence>
<dbReference type="Gene3D" id="3.30.470.20">
    <property type="entry name" value="ATP-grasp fold, B domain"/>
    <property type="match status" value="1"/>
</dbReference>